<dbReference type="Proteomes" id="UP000005408">
    <property type="component" value="Unassembled WGS sequence"/>
</dbReference>
<protein>
    <submittedName>
        <fullName evidence="2">Uncharacterized protein</fullName>
    </submittedName>
</protein>
<accession>A0A8W8N5P2</accession>
<feature type="compositionally biased region" description="Basic and acidic residues" evidence="1">
    <location>
        <begin position="44"/>
        <end position="62"/>
    </location>
</feature>
<dbReference type="GO" id="GO:0007283">
    <property type="term" value="P:spermatogenesis"/>
    <property type="evidence" value="ECO:0007669"/>
    <property type="project" value="TreeGrafter"/>
</dbReference>
<dbReference type="EnsemblMetazoa" id="G4461.3">
    <property type="protein sequence ID" value="G4461.3:cds"/>
    <property type="gene ID" value="G4461"/>
</dbReference>
<dbReference type="GO" id="GO:0007340">
    <property type="term" value="P:acrosome reaction"/>
    <property type="evidence" value="ECO:0007669"/>
    <property type="project" value="TreeGrafter"/>
</dbReference>
<evidence type="ECO:0000313" key="2">
    <source>
        <dbReference type="EnsemblMetazoa" id="G4461.2:cds"/>
    </source>
</evidence>
<organism evidence="2 3">
    <name type="scientific">Magallana gigas</name>
    <name type="common">Pacific oyster</name>
    <name type="synonym">Crassostrea gigas</name>
    <dbReference type="NCBI Taxonomy" id="29159"/>
    <lineage>
        <taxon>Eukaryota</taxon>
        <taxon>Metazoa</taxon>
        <taxon>Spiralia</taxon>
        <taxon>Lophotrochozoa</taxon>
        <taxon>Mollusca</taxon>
        <taxon>Bivalvia</taxon>
        <taxon>Autobranchia</taxon>
        <taxon>Pteriomorphia</taxon>
        <taxon>Ostreida</taxon>
        <taxon>Ostreoidea</taxon>
        <taxon>Ostreidae</taxon>
        <taxon>Magallana</taxon>
    </lineage>
</organism>
<dbReference type="GO" id="GO:0005829">
    <property type="term" value="C:cytosol"/>
    <property type="evidence" value="ECO:0007669"/>
    <property type="project" value="TreeGrafter"/>
</dbReference>
<name>A0A8W8N5P2_MAGGI</name>
<proteinExistence type="predicted"/>
<dbReference type="PANTHER" id="PTHR35543">
    <property type="entry name" value="PROTEIN C11ORF74"/>
    <property type="match status" value="1"/>
</dbReference>
<keyword evidence="3" id="KW-1185">Reference proteome</keyword>
<feature type="region of interest" description="Disordered" evidence="1">
    <location>
        <begin position="37"/>
        <end position="62"/>
    </location>
</feature>
<evidence type="ECO:0000313" key="3">
    <source>
        <dbReference type="Proteomes" id="UP000005408"/>
    </source>
</evidence>
<dbReference type="EnsemblMetazoa" id="G4461.1">
    <property type="protein sequence ID" value="G4461.1:cds"/>
    <property type="gene ID" value="G4461"/>
</dbReference>
<dbReference type="GO" id="GO:0097731">
    <property type="term" value="C:9+0 non-motile cilium"/>
    <property type="evidence" value="ECO:0007669"/>
    <property type="project" value="TreeGrafter"/>
</dbReference>
<dbReference type="EnsemblMetazoa" id="G4461.6">
    <property type="protein sequence ID" value="G4461.6:cds"/>
    <property type="gene ID" value="G4461"/>
</dbReference>
<dbReference type="AlphaFoldDB" id="A0A8W8N5P2"/>
<evidence type="ECO:0000256" key="1">
    <source>
        <dbReference type="SAM" id="MobiDB-lite"/>
    </source>
</evidence>
<feature type="compositionally biased region" description="Acidic residues" evidence="1">
    <location>
        <begin position="77"/>
        <end position="86"/>
    </location>
</feature>
<dbReference type="Pfam" id="PF17722">
    <property type="entry name" value="IFTAP"/>
    <property type="match status" value="2"/>
</dbReference>
<reference evidence="2" key="1">
    <citation type="submission" date="2022-08" db="UniProtKB">
        <authorList>
            <consortium name="EnsemblMetazoa"/>
        </authorList>
    </citation>
    <scope>IDENTIFICATION</scope>
    <source>
        <strain evidence="2">05x7-T-G4-1.051#20</strain>
    </source>
</reference>
<feature type="region of interest" description="Disordered" evidence="1">
    <location>
        <begin position="77"/>
        <end position="99"/>
    </location>
</feature>
<dbReference type="EnsemblMetazoa" id="G4461.2">
    <property type="protein sequence ID" value="G4461.2:cds"/>
    <property type="gene ID" value="G4461"/>
</dbReference>
<dbReference type="InterPro" id="IPR040028">
    <property type="entry name" value="IFTAP"/>
</dbReference>
<dbReference type="PANTHER" id="PTHR35543:SF1">
    <property type="entry name" value="INTRAFLAGELLAR TRANSPORT-ASSOCIATED PROTEIN"/>
    <property type="match status" value="1"/>
</dbReference>
<dbReference type="GO" id="GO:0120160">
    <property type="term" value="F:intraciliary transport particle A binding"/>
    <property type="evidence" value="ECO:0007669"/>
    <property type="project" value="TreeGrafter"/>
</dbReference>
<sequence>MASALDQIMTVQEESYDDFLEGFTYLNKDELRREMIIPTKKKTEKPQTDKSKGTEDKGPCLEKTQIEKVDKIEISQEDELEEETLEEGEKTSIMSQKTQTGSDVTSRLKFDNFVMTEEADDDESNEICDDFMLDGYEASFCLISKKELLSKEGDCNNKRTPDQDEADIDSLLQDNSGESKVLDIPVHFENRDLHIKNVELDQIPSNQAPSLIDSDHSQCDIDLQRECAPCSEQLSCSDRFGAPPLDTVLNPGEVEDLGSPRRIMNKDQERILDFSATYRTEVVLTSESTEECSNEVTAFCLDEDFDYDNVVLTPKFTVEEVAFLKSCKT</sequence>